<protein>
    <recommendedName>
        <fullName evidence="4">Isoleucyl-tRNA synthetase</fullName>
    </recommendedName>
</protein>
<feature type="transmembrane region" description="Helical" evidence="1">
    <location>
        <begin position="5"/>
        <end position="22"/>
    </location>
</feature>
<evidence type="ECO:0000313" key="2">
    <source>
        <dbReference type="EMBL" id="MCF8713777.1"/>
    </source>
</evidence>
<organism evidence="2 3">
    <name type="scientific">Joostella atrarenae</name>
    <dbReference type="NCBI Taxonomy" id="679257"/>
    <lineage>
        <taxon>Bacteria</taxon>
        <taxon>Pseudomonadati</taxon>
        <taxon>Bacteroidota</taxon>
        <taxon>Flavobacteriia</taxon>
        <taxon>Flavobacteriales</taxon>
        <taxon>Flavobacteriaceae</taxon>
        <taxon>Joostella</taxon>
    </lineage>
</organism>
<accession>A0ABS9J026</accession>
<feature type="transmembrane region" description="Helical" evidence="1">
    <location>
        <begin position="34"/>
        <end position="52"/>
    </location>
</feature>
<reference evidence="2 3" key="1">
    <citation type="submission" date="2021-01" db="EMBL/GenBank/DDBJ databases">
        <title>Genome sequencing of Joostella atrarenae M1-2 (= KCTC 23194).</title>
        <authorList>
            <person name="Zakaria M.R."/>
            <person name="Lam M.Q."/>
            <person name="Chong C.S."/>
        </authorList>
    </citation>
    <scope>NUCLEOTIDE SEQUENCE [LARGE SCALE GENOMIC DNA]</scope>
    <source>
        <strain evidence="2 3">M1-2</strain>
    </source>
</reference>
<keyword evidence="1" id="KW-0472">Membrane</keyword>
<dbReference type="Proteomes" id="UP000829517">
    <property type="component" value="Unassembled WGS sequence"/>
</dbReference>
<name>A0ABS9J026_9FLAO</name>
<gene>
    <name evidence="2" type="ORF">JM658_02970</name>
</gene>
<sequence>MKRVVQILFIAILIAFIVGYYYKWQDNDLIGDRIIGIGVLSFSFLLIPLFLFSRSKDKKITDYMLTKDNIDKMNDKKPENTENQ</sequence>
<keyword evidence="1" id="KW-0812">Transmembrane</keyword>
<evidence type="ECO:0000256" key="1">
    <source>
        <dbReference type="SAM" id="Phobius"/>
    </source>
</evidence>
<keyword evidence="1" id="KW-1133">Transmembrane helix</keyword>
<evidence type="ECO:0008006" key="4">
    <source>
        <dbReference type="Google" id="ProtNLM"/>
    </source>
</evidence>
<dbReference type="RefSeq" id="WP_236957736.1">
    <property type="nucleotide sequence ID" value="NZ_JAETXX010000001.1"/>
</dbReference>
<dbReference type="EMBL" id="JAETXX010000001">
    <property type="protein sequence ID" value="MCF8713777.1"/>
    <property type="molecule type" value="Genomic_DNA"/>
</dbReference>
<comment type="caution">
    <text evidence="2">The sequence shown here is derived from an EMBL/GenBank/DDBJ whole genome shotgun (WGS) entry which is preliminary data.</text>
</comment>
<evidence type="ECO:0000313" key="3">
    <source>
        <dbReference type="Proteomes" id="UP000829517"/>
    </source>
</evidence>
<keyword evidence="3" id="KW-1185">Reference proteome</keyword>
<proteinExistence type="predicted"/>